<protein>
    <recommendedName>
        <fullName evidence="3">TIR domain-containing protein</fullName>
    </recommendedName>
</protein>
<name>A0A812IQ13_SYMPI</name>
<proteinExistence type="predicted"/>
<evidence type="ECO:0000313" key="2">
    <source>
        <dbReference type="Proteomes" id="UP000649617"/>
    </source>
</evidence>
<reference evidence="1" key="1">
    <citation type="submission" date="2021-02" db="EMBL/GenBank/DDBJ databases">
        <authorList>
            <person name="Dougan E. K."/>
            <person name="Rhodes N."/>
            <person name="Thang M."/>
            <person name="Chan C."/>
        </authorList>
    </citation>
    <scope>NUCLEOTIDE SEQUENCE</scope>
</reference>
<evidence type="ECO:0008006" key="3">
    <source>
        <dbReference type="Google" id="ProtNLM"/>
    </source>
</evidence>
<keyword evidence="2" id="KW-1185">Reference proteome</keyword>
<dbReference type="OrthoDB" id="417331at2759"/>
<sequence length="153" mass="17425">MFSMRFDSGEVEQKIRAVHRLLLRHNYEVRMVEAGAGDDFGDDPLRFLLDLKRNGGVMLAVCTAHYAEMTASRYSSHEELRYCHEHRIQVLPLRMDDIYPPEPPWGPSHPYDEMGRAEALVSLALPPSLPYVDCRGKTVEEIASGIAARLRRS</sequence>
<comment type="caution">
    <text evidence="1">The sequence shown here is derived from an EMBL/GenBank/DDBJ whole genome shotgun (WGS) entry which is preliminary data.</text>
</comment>
<evidence type="ECO:0000313" key="1">
    <source>
        <dbReference type="EMBL" id="CAE7155249.1"/>
    </source>
</evidence>
<organism evidence="1 2">
    <name type="scientific">Symbiodinium pilosum</name>
    <name type="common">Dinoflagellate</name>
    <dbReference type="NCBI Taxonomy" id="2952"/>
    <lineage>
        <taxon>Eukaryota</taxon>
        <taxon>Sar</taxon>
        <taxon>Alveolata</taxon>
        <taxon>Dinophyceae</taxon>
        <taxon>Suessiales</taxon>
        <taxon>Symbiodiniaceae</taxon>
        <taxon>Symbiodinium</taxon>
    </lineage>
</organism>
<dbReference type="Proteomes" id="UP000649617">
    <property type="component" value="Unassembled WGS sequence"/>
</dbReference>
<dbReference type="EMBL" id="CAJNIZ010000174">
    <property type="protein sequence ID" value="CAE7155249.1"/>
    <property type="molecule type" value="Genomic_DNA"/>
</dbReference>
<accession>A0A812IQ13</accession>
<dbReference type="AlphaFoldDB" id="A0A812IQ13"/>
<gene>
    <name evidence="1" type="ORF">SPIL2461_LOCUS320</name>
</gene>